<dbReference type="PANTHER" id="PTHR46013:SF4">
    <property type="entry name" value="B-CELL RECEPTOR CD22-RELATED"/>
    <property type="match status" value="1"/>
</dbReference>
<reference evidence="3" key="2">
    <citation type="submission" date="2025-08" db="UniProtKB">
        <authorList>
            <consortium name="Ensembl"/>
        </authorList>
    </citation>
    <scope>IDENTIFICATION</scope>
</reference>
<accession>A0A672YL99</accession>
<sequence>MRAAAMTLTSTRGFIAILLSVAVVQGQDGWGVTYTSTQICALKGSTVYMNCTYTSPVNAKITKTFWFTKSDGKFLDLKEDSNYNSRVTYICDAKNCSLKIIELKEMDSTQYKFRIISPQKLYFGPPGVNLSVIDRPHLQVHVSRSSCYSGDTCVQVELRCQSSCPLPDNYKYIWFKNMDTFQSDTSSYSTNISSEDKISCAVKGYETFRSPPVCEFTPQSSSNMSPFSGGFYLMHYNMTGCIY</sequence>
<dbReference type="SUPFAM" id="SSF48726">
    <property type="entry name" value="Immunoglobulin"/>
    <property type="match status" value="1"/>
</dbReference>
<reference evidence="3" key="3">
    <citation type="submission" date="2025-09" db="UniProtKB">
        <authorList>
            <consortium name="Ensembl"/>
        </authorList>
    </citation>
    <scope>IDENTIFICATION</scope>
</reference>
<reference evidence="3" key="1">
    <citation type="submission" date="2019-06" db="EMBL/GenBank/DDBJ databases">
        <authorList>
            <consortium name="Wellcome Sanger Institute Data Sharing"/>
        </authorList>
    </citation>
    <scope>NUCLEOTIDE SEQUENCE [LARGE SCALE GENOMIC DNA]</scope>
</reference>
<dbReference type="Proteomes" id="UP000472271">
    <property type="component" value="Chromosome 1"/>
</dbReference>
<keyword evidence="4" id="KW-1185">Reference proteome</keyword>
<dbReference type="PANTHER" id="PTHR46013">
    <property type="entry name" value="VASCULAR CELL ADHESION MOLECULE 1"/>
    <property type="match status" value="1"/>
</dbReference>
<dbReference type="Pfam" id="PF24518">
    <property type="entry name" value="Ig_CD22"/>
    <property type="match status" value="1"/>
</dbReference>
<name>A0A672YL99_9TELE</name>
<dbReference type="InterPro" id="IPR013783">
    <property type="entry name" value="Ig-like_fold"/>
</dbReference>
<dbReference type="PROSITE" id="PS50835">
    <property type="entry name" value="IG_LIKE"/>
    <property type="match status" value="1"/>
</dbReference>
<feature type="domain" description="Ig-like" evidence="2">
    <location>
        <begin position="136"/>
        <end position="202"/>
    </location>
</feature>
<proteinExistence type="predicted"/>
<feature type="chain" id="PRO_5025389011" description="Ig-like domain-containing protein" evidence="1">
    <location>
        <begin position="27"/>
        <end position="243"/>
    </location>
</feature>
<protein>
    <recommendedName>
        <fullName evidence="2">Ig-like domain-containing protein</fullName>
    </recommendedName>
</protein>
<organism evidence="3 4">
    <name type="scientific">Sphaeramia orbicularis</name>
    <name type="common">orbiculate cardinalfish</name>
    <dbReference type="NCBI Taxonomy" id="375764"/>
    <lineage>
        <taxon>Eukaryota</taxon>
        <taxon>Metazoa</taxon>
        <taxon>Chordata</taxon>
        <taxon>Craniata</taxon>
        <taxon>Vertebrata</taxon>
        <taxon>Euteleostomi</taxon>
        <taxon>Actinopterygii</taxon>
        <taxon>Neopterygii</taxon>
        <taxon>Teleostei</taxon>
        <taxon>Neoteleostei</taxon>
        <taxon>Acanthomorphata</taxon>
        <taxon>Gobiaria</taxon>
        <taxon>Kurtiformes</taxon>
        <taxon>Apogonoidei</taxon>
        <taxon>Apogonidae</taxon>
        <taxon>Apogoninae</taxon>
        <taxon>Sphaeramia</taxon>
    </lineage>
</organism>
<evidence type="ECO:0000256" key="1">
    <source>
        <dbReference type="SAM" id="SignalP"/>
    </source>
</evidence>
<dbReference type="InParanoid" id="A0A672YL99"/>
<evidence type="ECO:0000313" key="4">
    <source>
        <dbReference type="Proteomes" id="UP000472271"/>
    </source>
</evidence>
<dbReference type="AlphaFoldDB" id="A0A672YL99"/>
<feature type="signal peptide" evidence="1">
    <location>
        <begin position="1"/>
        <end position="26"/>
    </location>
</feature>
<dbReference type="InterPro" id="IPR007110">
    <property type="entry name" value="Ig-like_dom"/>
</dbReference>
<evidence type="ECO:0000313" key="3">
    <source>
        <dbReference type="Ensembl" id="ENSSORP00005005381.1"/>
    </source>
</evidence>
<dbReference type="Gene3D" id="2.60.40.10">
    <property type="entry name" value="Immunoglobulins"/>
    <property type="match status" value="1"/>
</dbReference>
<dbReference type="InterPro" id="IPR056386">
    <property type="entry name" value="Ig_CD22"/>
</dbReference>
<keyword evidence="1" id="KW-0732">Signal</keyword>
<dbReference type="Ensembl" id="ENSSORT00005005538.1">
    <property type="protein sequence ID" value="ENSSORP00005005381.1"/>
    <property type="gene ID" value="ENSSORG00005003192.1"/>
</dbReference>
<dbReference type="InterPro" id="IPR036179">
    <property type="entry name" value="Ig-like_dom_sf"/>
</dbReference>
<evidence type="ECO:0000259" key="2">
    <source>
        <dbReference type="PROSITE" id="PS50835"/>
    </source>
</evidence>